<dbReference type="InterPro" id="IPR016181">
    <property type="entry name" value="Acyl_CoA_acyltransferase"/>
</dbReference>
<keyword evidence="2" id="KW-1185">Reference proteome</keyword>
<dbReference type="Gene3D" id="3.40.630.30">
    <property type="match status" value="1"/>
</dbReference>
<dbReference type="GO" id="GO:0016746">
    <property type="term" value="F:acyltransferase activity"/>
    <property type="evidence" value="ECO:0007669"/>
    <property type="project" value="UniProtKB-KW"/>
</dbReference>
<keyword evidence="1" id="KW-0012">Acyltransferase</keyword>
<evidence type="ECO:0000313" key="1">
    <source>
        <dbReference type="EMBL" id="MFD1484987.1"/>
    </source>
</evidence>
<comment type="caution">
    <text evidence="1">The sequence shown here is derived from an EMBL/GenBank/DDBJ whole genome shotgun (WGS) entry which is preliminary data.</text>
</comment>
<name>A0ABW4E536_9LACO</name>
<gene>
    <name evidence="1" type="ORF">ACFQ5J_07070</name>
</gene>
<keyword evidence="1" id="KW-0808">Transferase</keyword>
<dbReference type="SUPFAM" id="SSF55729">
    <property type="entry name" value="Acyl-CoA N-acyltransferases (Nat)"/>
    <property type="match status" value="1"/>
</dbReference>
<proteinExistence type="predicted"/>
<protein>
    <submittedName>
        <fullName evidence="1">GNAT family N-acetyltransferase</fullName>
        <ecNumber evidence="1">2.3.-.-</ecNumber>
    </submittedName>
</protein>
<dbReference type="EMBL" id="JBHTON010000019">
    <property type="protein sequence ID" value="MFD1484987.1"/>
    <property type="molecule type" value="Genomic_DNA"/>
</dbReference>
<accession>A0ABW4E536</accession>
<evidence type="ECO:0000313" key="2">
    <source>
        <dbReference type="Proteomes" id="UP001597252"/>
    </source>
</evidence>
<sequence>MALFEKYHPLLSAHYTLDWLTAAKLKAVFALRQDPTQAALSRRKRDDTITATAQYVNHAMHLVMSNQALIYGIIARHSQQFVGSVELRQFDSAFTQAQLRLEVAPQQDPIPLYAEIIPRIVGFAFFELGLETITMPVPTTATVLLSWLRTNHFQAAPELNPRTQSAEQQGPLLQMTLAKAAVSDDPHYRF</sequence>
<dbReference type="Proteomes" id="UP001597252">
    <property type="component" value="Unassembled WGS sequence"/>
</dbReference>
<dbReference type="EC" id="2.3.-.-" evidence="1"/>
<reference evidence="2" key="1">
    <citation type="journal article" date="2019" name="Int. J. Syst. Evol. Microbiol.">
        <title>The Global Catalogue of Microorganisms (GCM) 10K type strain sequencing project: providing services to taxonomists for standard genome sequencing and annotation.</title>
        <authorList>
            <consortium name="The Broad Institute Genomics Platform"/>
            <consortium name="The Broad Institute Genome Sequencing Center for Infectious Disease"/>
            <person name="Wu L."/>
            <person name="Ma J."/>
        </authorList>
    </citation>
    <scope>NUCLEOTIDE SEQUENCE [LARGE SCALE GENOMIC DNA]</scope>
    <source>
        <strain evidence="2">CCM 8903</strain>
    </source>
</reference>
<dbReference type="RefSeq" id="WP_125748372.1">
    <property type="nucleotide sequence ID" value="NZ_JBHTON010000019.1"/>
</dbReference>
<organism evidence="1 2">
    <name type="scientific">Lacticaseibacillus baoqingensis</name>
    <dbReference type="NCBI Taxonomy" id="2486013"/>
    <lineage>
        <taxon>Bacteria</taxon>
        <taxon>Bacillati</taxon>
        <taxon>Bacillota</taxon>
        <taxon>Bacilli</taxon>
        <taxon>Lactobacillales</taxon>
        <taxon>Lactobacillaceae</taxon>
        <taxon>Lacticaseibacillus</taxon>
    </lineage>
</organism>